<proteinExistence type="predicted"/>
<evidence type="ECO:0000313" key="1">
    <source>
        <dbReference type="EMBL" id="EEH07328.1"/>
    </source>
</evidence>
<dbReference type="HOGENOM" id="CLU_1073498_0_0_1"/>
<dbReference type="Proteomes" id="UP000001631">
    <property type="component" value="Unassembled WGS sequence"/>
</dbReference>
<name>C0NN80_AJECG</name>
<gene>
    <name evidence="1" type="ORF">HCBG_04207</name>
</gene>
<organism evidence="1 2">
    <name type="scientific">Ajellomyces capsulatus (strain G186AR / H82 / ATCC MYA-2454 / RMSCC 2432)</name>
    <name type="common">Darling's disease fungus</name>
    <name type="synonym">Histoplasma capsulatum</name>
    <dbReference type="NCBI Taxonomy" id="447093"/>
    <lineage>
        <taxon>Eukaryota</taxon>
        <taxon>Fungi</taxon>
        <taxon>Dikarya</taxon>
        <taxon>Ascomycota</taxon>
        <taxon>Pezizomycotina</taxon>
        <taxon>Eurotiomycetes</taxon>
        <taxon>Eurotiomycetidae</taxon>
        <taxon>Onygenales</taxon>
        <taxon>Ajellomycetaceae</taxon>
        <taxon>Histoplasma</taxon>
    </lineage>
</organism>
<reference evidence="1" key="1">
    <citation type="submission" date="2009-02" db="EMBL/GenBank/DDBJ databases">
        <title>The Genome Sequence of Ajellomyces capsulatus strain G186AR.</title>
        <authorList>
            <consortium name="The Broad Institute Genome Sequencing Platform"/>
            <person name="Champion M."/>
            <person name="Cuomo C."/>
            <person name="Ma L.-J."/>
            <person name="Henn M.R."/>
            <person name="Sil A."/>
            <person name="Goldman B."/>
            <person name="Young S.K."/>
            <person name="Kodira C.D."/>
            <person name="Zeng Q."/>
            <person name="Koehrsen M."/>
            <person name="Alvarado L."/>
            <person name="Berlin A."/>
            <person name="Borenstein D."/>
            <person name="Chen Z."/>
            <person name="Engels R."/>
            <person name="Freedman E."/>
            <person name="Gellesch M."/>
            <person name="Goldberg J."/>
            <person name="Griggs A."/>
            <person name="Gujja S."/>
            <person name="Heiman D."/>
            <person name="Hepburn T."/>
            <person name="Howarth C."/>
            <person name="Jen D."/>
            <person name="Larson L."/>
            <person name="Lewis B."/>
            <person name="Mehta T."/>
            <person name="Park D."/>
            <person name="Pearson M."/>
            <person name="Roberts A."/>
            <person name="Saif S."/>
            <person name="Shea T."/>
            <person name="Shenoy N."/>
            <person name="Sisk P."/>
            <person name="Stolte C."/>
            <person name="Sykes S."/>
            <person name="Walk T."/>
            <person name="White J."/>
            <person name="Yandava C."/>
            <person name="Klein B."/>
            <person name="McEwen J.G."/>
            <person name="Puccia R."/>
            <person name="Goldman G.H."/>
            <person name="Felipe M.S."/>
            <person name="Nino-Vega G."/>
            <person name="San-Blas G."/>
            <person name="Taylor J."/>
            <person name="Mendoza L."/>
            <person name="Galagan J."/>
            <person name="Nusbaum C."/>
            <person name="Birren B."/>
        </authorList>
    </citation>
    <scope>NUCLEOTIDE SEQUENCE</scope>
    <source>
        <strain evidence="1">G186AR</strain>
    </source>
</reference>
<protein>
    <submittedName>
        <fullName evidence="1">Uncharacterized protein</fullName>
    </submittedName>
</protein>
<dbReference type="RefSeq" id="XP_045287809.1">
    <property type="nucleotide sequence ID" value="XM_045431256.1"/>
</dbReference>
<dbReference type="EMBL" id="GG663367">
    <property type="protein sequence ID" value="EEH07328.1"/>
    <property type="molecule type" value="Genomic_DNA"/>
</dbReference>
<dbReference type="GeneID" id="69037223"/>
<sequence>MVDSPGPNIPPETFVEPNFTPQPSQTLLFDAWHLELVDPDETETLLLLPKQPAQGLPRLFHVTLRITSPMLHSWLQPQVSLPLKPSIAKFNGFAGLPGDRTPILPANWLFLPLIRFQIFRACQHITPHHVKEWLSSTAATVKPFSVSVIMVLVALAHEEPWTKQRANRIVKMTERDVHCSMHLANSIPSEELALDRRNSHPAICAMLCGSVIKAALNRKILMQESFDKMLTLRNSAKFLEKNWPARRPFFLLVRVRSVE</sequence>
<dbReference type="AlphaFoldDB" id="C0NN80"/>
<evidence type="ECO:0000313" key="2">
    <source>
        <dbReference type="Proteomes" id="UP000001631"/>
    </source>
</evidence>
<keyword evidence="2" id="KW-1185">Reference proteome</keyword>
<dbReference type="InParanoid" id="C0NN80"/>
<accession>C0NN80</accession>